<dbReference type="Pfam" id="PF00805">
    <property type="entry name" value="Pentapeptide"/>
    <property type="match status" value="1"/>
</dbReference>
<accession>A0AAU7LBT9</accession>
<protein>
    <submittedName>
        <fullName evidence="1">Pentapeptide repeat-containing protein</fullName>
    </submittedName>
</protein>
<dbReference type="RefSeq" id="WP_348995371.1">
    <property type="nucleotide sequence ID" value="NZ_CP157584.1"/>
</dbReference>
<dbReference type="AlphaFoldDB" id="A0AAU7LBT9"/>
<dbReference type="EMBL" id="CP157584">
    <property type="protein sequence ID" value="XBO99278.1"/>
    <property type="molecule type" value="Genomic_DNA"/>
</dbReference>
<proteinExistence type="predicted"/>
<organism evidence="1">
    <name type="scientific">Achromobacter sp. HNDS-1</name>
    <dbReference type="NCBI Taxonomy" id="3151598"/>
    <lineage>
        <taxon>Bacteria</taxon>
        <taxon>Pseudomonadati</taxon>
        <taxon>Pseudomonadota</taxon>
        <taxon>Betaproteobacteria</taxon>
        <taxon>Burkholderiales</taxon>
        <taxon>Alcaligenaceae</taxon>
        <taxon>Achromobacter</taxon>
    </lineage>
</organism>
<gene>
    <name evidence="1" type="ORF">ABFG95_02015</name>
</gene>
<dbReference type="SUPFAM" id="SSF141571">
    <property type="entry name" value="Pentapeptide repeat-like"/>
    <property type="match status" value="1"/>
</dbReference>
<dbReference type="KEGG" id="achh:ABFG95_02015"/>
<dbReference type="PANTHER" id="PTHR14136:SF17">
    <property type="entry name" value="BTB_POZ DOMAIN-CONTAINING PROTEIN KCTD9"/>
    <property type="match status" value="1"/>
</dbReference>
<evidence type="ECO:0000313" key="1">
    <source>
        <dbReference type="EMBL" id="XBO99278.1"/>
    </source>
</evidence>
<sequence length="268" mass="28820">MKNIMVILLNCVQWRQNQGAIHRAARRVVRAAAGAVGCSGRGLASHDYSDSGRGKNSIAARGGGMQAKDARGRWQAEHLRSVGRRLSDAAKSMRMGAMPESPFGLTDEGFEDYRGTTLAEAVRYLSIERVDLSDALFKDGASINESEAKGCKFERIDMRNVFVRRKFDSCSFVGAKLNGARLGGEFIGCDFSRSNLSKSFATDCRFVNCKFAGANLSGIHFISCVFDGCDFTGVKVMSGSVAKSRFVGGAAPEQLQGCITDGVVICPA</sequence>
<name>A0AAU7LBT9_9BURK</name>
<dbReference type="InterPro" id="IPR001646">
    <property type="entry name" value="5peptide_repeat"/>
</dbReference>
<dbReference type="InterPro" id="IPR051082">
    <property type="entry name" value="Pentapeptide-BTB/POZ_domain"/>
</dbReference>
<dbReference type="PANTHER" id="PTHR14136">
    <property type="entry name" value="BTB_POZ DOMAIN-CONTAINING PROTEIN KCTD9"/>
    <property type="match status" value="1"/>
</dbReference>
<reference evidence="1" key="1">
    <citation type="submission" date="2024-05" db="EMBL/GenBank/DDBJ databases">
        <title>Transcriptome analysis of the degradation process of organic nitrogen by two heterotrophic nitrifying and aerobic denitrifying bacteria, Achromobacter sp. HNDS-1 and Enterobacter sp. HNDS-6.</title>
        <authorList>
            <person name="Huang Y."/>
        </authorList>
    </citation>
    <scope>NUCLEOTIDE SEQUENCE</scope>
    <source>
        <strain evidence="1">HNDS-1</strain>
    </source>
</reference>
<dbReference type="Gene3D" id="2.160.20.80">
    <property type="entry name" value="E3 ubiquitin-protein ligase SopA"/>
    <property type="match status" value="2"/>
</dbReference>